<feature type="region of interest" description="Disordered" evidence="1">
    <location>
        <begin position="1"/>
        <end position="43"/>
    </location>
</feature>
<reference evidence="3 5" key="2">
    <citation type="submission" date="2018-03" db="EMBL/GenBank/DDBJ databases">
        <authorList>
            <person name="Fogelqvist J."/>
        </authorList>
    </citation>
    <scope>NUCLEOTIDE SEQUENCE [LARGE SCALE GENOMIC DNA]</scope>
</reference>
<keyword evidence="4" id="KW-1185">Reference proteome</keyword>
<evidence type="ECO:0000313" key="2">
    <source>
        <dbReference type="EMBL" id="CEO98621.1"/>
    </source>
</evidence>
<evidence type="ECO:0000313" key="3">
    <source>
        <dbReference type="EMBL" id="SPR00755.1"/>
    </source>
</evidence>
<geneLocation type="mitochondrion" evidence="3"/>
<reference evidence="2 4" key="1">
    <citation type="submission" date="2015-02" db="EMBL/GenBank/DDBJ databases">
        <authorList>
            <person name="Chooi Y.-H."/>
        </authorList>
    </citation>
    <scope>NUCLEOTIDE SEQUENCE [LARGE SCALE GENOMIC DNA]</scope>
    <source>
        <strain evidence="2">E3</strain>
    </source>
</reference>
<dbReference type="EMBL" id="OVEO01000015">
    <property type="protein sequence ID" value="SPR00755.1"/>
    <property type="molecule type" value="Genomic_DNA"/>
</dbReference>
<gene>
    <name evidence="2" type="ORF">PBRA_006735</name>
    <name evidence="3" type="ORF">PLBR_LOCUS7970</name>
</gene>
<name>A0A0G4IU58_PLABS</name>
<dbReference type="EMBL" id="CDSF01000086">
    <property type="protein sequence ID" value="CEO98621.1"/>
    <property type="molecule type" value="Genomic_DNA"/>
</dbReference>
<proteinExistence type="predicted"/>
<protein>
    <submittedName>
        <fullName evidence="2">Uncharacterized protein</fullName>
    </submittedName>
</protein>
<evidence type="ECO:0000313" key="5">
    <source>
        <dbReference type="Proteomes" id="UP000290189"/>
    </source>
</evidence>
<dbReference type="AlphaFoldDB" id="A0A0G4IU58"/>
<evidence type="ECO:0000256" key="1">
    <source>
        <dbReference type="SAM" id="MobiDB-lite"/>
    </source>
</evidence>
<dbReference type="Proteomes" id="UP000039324">
    <property type="component" value="Unassembled WGS sequence"/>
</dbReference>
<sequence length="299" mass="33430">MVFSASILQRNRTASRKAPRDPISIEALASQKSATSRPPLRNRKSVVSRLCHAVFGRGITSANKGERAATMYVTDADDDRSRSFEVTIPNAITISPESSSTDGRTPRTTLLSPKSTASQRQSYYEALENASPTDRRKILCRAAKQYIEHVRGQTITRPPAEGVDLRPGRPSAFFTLQHVSTAVELFQYDADRDFFPTPGPYHLESGVACLAACAGLDRFALYCDLLRIDYLRQHEMPFPWKRQDTDGVEATPRTVSSSIDGIEDIKRLERYAKKRVNRQRPNSLKTGSTSSRRMHKVPA</sequence>
<dbReference type="Proteomes" id="UP000290189">
    <property type="component" value="Unassembled WGS sequence"/>
</dbReference>
<feature type="compositionally biased region" description="Polar residues" evidence="1">
    <location>
        <begin position="1"/>
        <end position="12"/>
    </location>
</feature>
<evidence type="ECO:0000313" key="4">
    <source>
        <dbReference type="Proteomes" id="UP000039324"/>
    </source>
</evidence>
<accession>A0A0G4IU58</accession>
<feature type="region of interest" description="Disordered" evidence="1">
    <location>
        <begin position="94"/>
        <end position="116"/>
    </location>
</feature>
<keyword evidence="3" id="KW-0496">Mitochondrion</keyword>
<feature type="compositionally biased region" description="Polar residues" evidence="1">
    <location>
        <begin position="279"/>
        <end position="291"/>
    </location>
</feature>
<organism evidence="2 4">
    <name type="scientific">Plasmodiophora brassicae</name>
    <name type="common">Clubroot disease agent</name>
    <dbReference type="NCBI Taxonomy" id="37360"/>
    <lineage>
        <taxon>Eukaryota</taxon>
        <taxon>Sar</taxon>
        <taxon>Rhizaria</taxon>
        <taxon>Endomyxa</taxon>
        <taxon>Phytomyxea</taxon>
        <taxon>Plasmodiophorida</taxon>
        <taxon>Plasmodiophoridae</taxon>
        <taxon>Plasmodiophora</taxon>
    </lineage>
</organism>
<feature type="region of interest" description="Disordered" evidence="1">
    <location>
        <begin position="274"/>
        <end position="299"/>
    </location>
</feature>